<reference evidence="2" key="2">
    <citation type="submission" date="2021-10" db="EMBL/GenBank/DDBJ databases">
        <title>Phylogenomics reveals ancestral predisposition of the termite-cultivated fungus Termitomyces towards a domesticated lifestyle.</title>
        <authorList>
            <person name="Auxier B."/>
            <person name="Grum-Grzhimaylo A."/>
            <person name="Cardenas M.E."/>
            <person name="Lodge J.D."/>
            <person name="Laessoe T."/>
            <person name="Pedersen O."/>
            <person name="Smith M.E."/>
            <person name="Kuyper T.W."/>
            <person name="Franco-Molano E.A."/>
            <person name="Baroni T.J."/>
            <person name="Aanen D.K."/>
        </authorList>
    </citation>
    <scope>NUCLEOTIDE SEQUENCE</scope>
    <source>
        <strain evidence="2">AP01</strain>
        <tissue evidence="2">Mycelium</tissue>
    </source>
</reference>
<protein>
    <submittedName>
        <fullName evidence="2">Uncharacterized protein</fullName>
    </submittedName>
</protein>
<feature type="compositionally biased region" description="Pro residues" evidence="1">
    <location>
        <begin position="653"/>
        <end position="663"/>
    </location>
</feature>
<name>A0A9P7K9J8_9AGAR</name>
<dbReference type="OrthoDB" id="3184410at2759"/>
<sequence length="1110" mass="122259">MSSRQTKKSRKGRNNPNNRERTVTTLTEDPNTPYLVPTPSEEPAGATLMSSPFSVASSSAGNAASASAYQPPSNYAAFGYNNSFSTPIHGQVHPQQQQPQFYPQQQQQQTSSQLMLPPGANDLELLENLKEIIKAGQHNQFQHKPQPGALASLYLGHIPPVLAQAIHPEKAQYGNVTDGSSQANATASGPSSPVDLGRRPPRLQSKEIWDTSGQRKPVVDSTAGGPQLTNNANQASYDGRLNPPSAINVTNLHVNGKTDLAGPPSASFNSTDVHMSDAPSVLAASSAEALRPASPRPSRFEPSNARPVSDQNRPGDRPGHGESGYGGPRGPGNVSPVKTSFDSKDDLRRDGSWSARDGPLASDDRRRELDRPLPSPRSAVNGNGSSSDARSNAGDRHYDRDNRDRDRDRDFRDRRDWDRDRRPYDRFRSMSDARRPPPEQRHYEPDYDRNPLPRRHEIKEEPISDTRRLLDLRPPPVPTVDDRASLRPVDDRHPPAASRVPPTIDSRGPVESHPDSWPPPPDSRAPPARGPSFDDRKPPFTDERRAAPLPADDRVPPAAARPADNPGASGRPTDDRTRDVTVVPKTENRSSERPQVPLEERISRPSLQERLNQPPASRPEPLPIVRQASLEERLSAIPVSVDSREQQGRVPDRGPPPPPPRSGPPLDDRSAGRSLPPPPSAGHDERRIDDRPAPGRYGRAPSPPPERATYHSGSIRDDPRAVKGPLAPVPPSPRSAPRDYRAPTSGRPISRERAGASYRPDYNPDDRRPEPMDVDAPSRYSDTRTVPYNRPFSPPSAADLARDRDRARQFPPSPPPRQLPLDAPPYDDDRRYPLPQSGRGDWYQPYGADRRREWSAADEDYYKSRQWDRGTAPLPPSSSASDRDRFDREPPRSHGWDARDERDRRDFQRAPSPSRYDPSPRPLSSRLTDSFGGPPPPPSSDRGSYAPPPPSRDAQYSRVRPRSPSPARRPGGQPLEDNRPPVKRSREDAYAPDFYPPPSSAQTQSVRDPGPPRGGYPPLSRGNSPPPSSGASSYFDRSGPPPSSGGTATGDRPDYAHRGDYPPATYERPRSPPGARGYGRGGAYVARDARDDRRYPPPPPPQAMLPPRRP</sequence>
<feature type="compositionally biased region" description="Polar residues" evidence="1">
    <location>
        <begin position="174"/>
        <end position="191"/>
    </location>
</feature>
<feature type="compositionally biased region" description="Basic and acidic residues" evidence="1">
    <location>
        <begin position="480"/>
        <end position="494"/>
    </location>
</feature>
<feature type="compositionally biased region" description="Basic and acidic residues" evidence="1">
    <location>
        <begin position="682"/>
        <end position="693"/>
    </location>
</feature>
<feature type="compositionally biased region" description="Low complexity" evidence="1">
    <location>
        <begin position="1016"/>
        <end position="1033"/>
    </location>
</feature>
<feature type="compositionally biased region" description="Low complexity" evidence="1">
    <location>
        <begin position="94"/>
        <end position="109"/>
    </location>
</feature>
<feature type="compositionally biased region" description="Basic and acidic residues" evidence="1">
    <location>
        <begin position="1051"/>
        <end position="1060"/>
    </location>
</feature>
<organism evidence="2 3">
    <name type="scientific">Asterophora parasitica</name>
    <dbReference type="NCBI Taxonomy" id="117018"/>
    <lineage>
        <taxon>Eukaryota</taxon>
        <taxon>Fungi</taxon>
        <taxon>Dikarya</taxon>
        <taxon>Basidiomycota</taxon>
        <taxon>Agaricomycotina</taxon>
        <taxon>Agaricomycetes</taxon>
        <taxon>Agaricomycetidae</taxon>
        <taxon>Agaricales</taxon>
        <taxon>Tricholomatineae</taxon>
        <taxon>Lyophyllaceae</taxon>
        <taxon>Asterophora</taxon>
    </lineage>
</organism>
<reference evidence="2" key="1">
    <citation type="submission" date="2020-07" db="EMBL/GenBank/DDBJ databases">
        <authorList>
            <person name="Nieuwenhuis M."/>
            <person name="Van De Peppel L.J.J."/>
        </authorList>
    </citation>
    <scope>NUCLEOTIDE SEQUENCE</scope>
    <source>
        <strain evidence="2">AP01</strain>
        <tissue evidence="2">Mycelium</tissue>
    </source>
</reference>
<dbReference type="EMBL" id="JABCKV010000417">
    <property type="protein sequence ID" value="KAG5641010.1"/>
    <property type="molecule type" value="Genomic_DNA"/>
</dbReference>
<feature type="compositionally biased region" description="Low complexity" evidence="1">
    <location>
        <begin position="556"/>
        <end position="568"/>
    </location>
</feature>
<proteinExistence type="predicted"/>
<evidence type="ECO:0000313" key="2">
    <source>
        <dbReference type="EMBL" id="KAG5641010.1"/>
    </source>
</evidence>
<dbReference type="AlphaFoldDB" id="A0A9P7K9J8"/>
<feature type="compositionally biased region" description="Low complexity" evidence="1">
    <location>
        <begin position="909"/>
        <end position="926"/>
    </location>
</feature>
<feature type="compositionally biased region" description="Basic and acidic residues" evidence="1">
    <location>
        <begin position="341"/>
        <end position="351"/>
    </location>
</feature>
<feature type="region of interest" description="Disordered" evidence="1">
    <location>
        <begin position="283"/>
        <end position="848"/>
    </location>
</feature>
<feature type="region of interest" description="Disordered" evidence="1">
    <location>
        <begin position="173"/>
        <end position="250"/>
    </location>
</feature>
<feature type="compositionally biased region" description="Basic and acidic residues" evidence="1">
    <location>
        <begin position="586"/>
        <end position="603"/>
    </location>
</feature>
<gene>
    <name evidence="2" type="ORF">DXG03_006384</name>
</gene>
<feature type="compositionally biased region" description="Low complexity" evidence="1">
    <location>
        <begin position="50"/>
        <end position="68"/>
    </location>
</feature>
<feature type="compositionally biased region" description="Polar residues" evidence="1">
    <location>
        <begin position="605"/>
        <end position="615"/>
    </location>
</feature>
<dbReference type="Proteomes" id="UP000775547">
    <property type="component" value="Unassembled WGS sequence"/>
</dbReference>
<feature type="compositionally biased region" description="Basic and acidic residues" evidence="1">
    <location>
        <begin position="642"/>
        <end position="652"/>
    </location>
</feature>
<feature type="compositionally biased region" description="Polar residues" evidence="1">
    <location>
        <begin position="227"/>
        <end position="236"/>
    </location>
</feature>
<feature type="compositionally biased region" description="Basic and acidic residues" evidence="1">
    <location>
        <begin position="532"/>
        <end position="555"/>
    </location>
</feature>
<feature type="compositionally biased region" description="Basic residues" evidence="1">
    <location>
        <begin position="1"/>
        <end position="13"/>
    </location>
</feature>
<evidence type="ECO:0000256" key="1">
    <source>
        <dbReference type="SAM" id="MobiDB-lite"/>
    </source>
</evidence>
<feature type="compositionally biased region" description="Polar residues" evidence="1">
    <location>
        <begin position="380"/>
        <end position="390"/>
    </location>
</feature>
<comment type="caution">
    <text evidence="2">The sequence shown here is derived from an EMBL/GenBank/DDBJ whole genome shotgun (WGS) entry which is preliminary data.</text>
</comment>
<feature type="compositionally biased region" description="Gly residues" evidence="1">
    <location>
        <begin position="321"/>
        <end position="330"/>
    </location>
</feature>
<feature type="compositionally biased region" description="Basic and acidic residues" evidence="1">
    <location>
        <begin position="881"/>
        <end position="908"/>
    </location>
</feature>
<feature type="region of interest" description="Disordered" evidence="1">
    <location>
        <begin position="861"/>
        <end position="1110"/>
    </location>
</feature>
<feature type="compositionally biased region" description="Basic and acidic residues" evidence="1">
    <location>
        <begin position="976"/>
        <end position="989"/>
    </location>
</feature>
<accession>A0A9P7K9J8</accession>
<evidence type="ECO:0000313" key="3">
    <source>
        <dbReference type="Proteomes" id="UP000775547"/>
    </source>
</evidence>
<feature type="region of interest" description="Disordered" evidence="1">
    <location>
        <begin position="1"/>
        <end position="72"/>
    </location>
</feature>
<keyword evidence="3" id="KW-1185">Reference proteome</keyword>
<feature type="compositionally biased region" description="Basic and acidic residues" evidence="1">
    <location>
        <begin position="362"/>
        <end position="371"/>
    </location>
</feature>
<feature type="compositionally biased region" description="Basic and acidic residues" evidence="1">
    <location>
        <begin position="393"/>
        <end position="471"/>
    </location>
</feature>
<feature type="compositionally biased region" description="Basic and acidic residues" evidence="1">
    <location>
        <begin position="762"/>
        <end position="771"/>
    </location>
</feature>
<feature type="region of interest" description="Disordered" evidence="1">
    <location>
        <begin position="86"/>
        <end position="112"/>
    </location>
</feature>